<evidence type="ECO:0000313" key="2">
    <source>
        <dbReference type="EMBL" id="PNS20549.1"/>
    </source>
</evidence>
<reference evidence="2 3" key="1">
    <citation type="submission" date="2017-06" db="EMBL/GenBank/DDBJ databases">
        <title>Draft genome sequence of a variant of Elsinoe murrayae.</title>
        <authorList>
            <person name="Cheng Q."/>
        </authorList>
    </citation>
    <scope>NUCLEOTIDE SEQUENCE [LARGE SCALE GENOMIC DNA]</scope>
    <source>
        <strain evidence="2 3">CQ-2017a</strain>
    </source>
</reference>
<accession>A0A2K1QZT4</accession>
<feature type="region of interest" description="Disordered" evidence="1">
    <location>
        <begin position="131"/>
        <end position="295"/>
    </location>
</feature>
<comment type="caution">
    <text evidence="2">The sequence shown here is derived from an EMBL/GenBank/DDBJ whole genome shotgun (WGS) entry which is preliminary data.</text>
</comment>
<evidence type="ECO:0000256" key="1">
    <source>
        <dbReference type="SAM" id="MobiDB-lite"/>
    </source>
</evidence>
<name>A0A2K1QZT4_9PEZI</name>
<organism evidence="2 3">
    <name type="scientific">Sphaceloma murrayae</name>
    <dbReference type="NCBI Taxonomy" id="2082308"/>
    <lineage>
        <taxon>Eukaryota</taxon>
        <taxon>Fungi</taxon>
        <taxon>Dikarya</taxon>
        <taxon>Ascomycota</taxon>
        <taxon>Pezizomycotina</taxon>
        <taxon>Dothideomycetes</taxon>
        <taxon>Dothideomycetidae</taxon>
        <taxon>Myriangiales</taxon>
        <taxon>Elsinoaceae</taxon>
        <taxon>Sphaceloma</taxon>
    </lineage>
</organism>
<keyword evidence="3" id="KW-1185">Reference proteome</keyword>
<dbReference type="AlphaFoldDB" id="A0A2K1QZT4"/>
<protein>
    <submittedName>
        <fullName evidence="2">Uncharacterized protein</fullName>
    </submittedName>
</protein>
<feature type="compositionally biased region" description="Basic residues" evidence="1">
    <location>
        <begin position="285"/>
        <end position="295"/>
    </location>
</feature>
<sequence length="295" mass="32248">MYSMLSAVRSGDALPKFTLRDDIRFISDGEAESVESGGQSHLHSAPDSIVKATDPPDYDGDDEVAHAEKYGIRSLIRVTSHEHGHQVLRELYENSEPARRKRAAMVKAAEASKALGNVASDSHNTEARCTGIEDLRLASTAPISPTGPERPEMSPADQEGGSRHVNSPRKVDKAAQKPSRSRRGGRKVANAGLPSSRSRSDIVPEPIMQTTNDVGRRRAAPGKSRSLDAGAETERNRTNEGIRVYNLRPRKAKASAPPEVPMNSKTSQSRKSRSSVKMRESTKIPKARQSRNNRK</sequence>
<dbReference type="EMBL" id="NKHZ01000025">
    <property type="protein sequence ID" value="PNS20549.1"/>
    <property type="molecule type" value="Genomic_DNA"/>
</dbReference>
<proteinExistence type="predicted"/>
<dbReference type="Proteomes" id="UP000243797">
    <property type="component" value="Unassembled WGS sequence"/>
</dbReference>
<dbReference type="InParanoid" id="A0A2K1QZT4"/>
<feature type="region of interest" description="Disordered" evidence="1">
    <location>
        <begin position="30"/>
        <end position="58"/>
    </location>
</feature>
<evidence type="ECO:0000313" key="3">
    <source>
        <dbReference type="Proteomes" id="UP000243797"/>
    </source>
</evidence>
<gene>
    <name evidence="2" type="ORF">CAC42_5999</name>
</gene>